<keyword evidence="2" id="KW-1185">Reference proteome</keyword>
<proteinExistence type="predicted"/>
<dbReference type="Proteomes" id="UP001232445">
    <property type="component" value="Unassembled WGS sequence"/>
</dbReference>
<sequence>MNRLFKIGDCVIFALDGARGVVLGMNSHSCHVIWEDTFVSWEKMDLLTVDAELTQKQKIALPRRMSI</sequence>
<accession>A0ABU0CPC8</accession>
<name>A0ABU0CPC8_9BACI</name>
<gene>
    <name evidence="1" type="ORF">J2S00_001058</name>
</gene>
<reference evidence="1 2" key="1">
    <citation type="submission" date="2023-07" db="EMBL/GenBank/DDBJ databases">
        <title>Genomic Encyclopedia of Type Strains, Phase IV (KMG-IV): sequencing the most valuable type-strain genomes for metagenomic binning, comparative biology and taxonomic classification.</title>
        <authorList>
            <person name="Goeker M."/>
        </authorList>
    </citation>
    <scope>NUCLEOTIDE SEQUENCE [LARGE SCALE GENOMIC DNA]</scope>
    <source>
        <strain evidence="1 2">DSM 17740</strain>
    </source>
</reference>
<organism evidence="1 2">
    <name type="scientific">Caldalkalibacillus uzonensis</name>
    <dbReference type="NCBI Taxonomy" id="353224"/>
    <lineage>
        <taxon>Bacteria</taxon>
        <taxon>Bacillati</taxon>
        <taxon>Bacillota</taxon>
        <taxon>Bacilli</taxon>
        <taxon>Bacillales</taxon>
        <taxon>Bacillaceae</taxon>
        <taxon>Caldalkalibacillus</taxon>
    </lineage>
</organism>
<protein>
    <submittedName>
        <fullName evidence="1">Uncharacterized protein</fullName>
    </submittedName>
</protein>
<comment type="caution">
    <text evidence="1">The sequence shown here is derived from an EMBL/GenBank/DDBJ whole genome shotgun (WGS) entry which is preliminary data.</text>
</comment>
<evidence type="ECO:0000313" key="1">
    <source>
        <dbReference type="EMBL" id="MDQ0338274.1"/>
    </source>
</evidence>
<dbReference type="RefSeq" id="WP_370875833.1">
    <property type="nucleotide sequence ID" value="NZ_JAUSUQ010000003.1"/>
</dbReference>
<evidence type="ECO:0000313" key="2">
    <source>
        <dbReference type="Proteomes" id="UP001232445"/>
    </source>
</evidence>
<dbReference type="EMBL" id="JAUSUQ010000003">
    <property type="protein sequence ID" value="MDQ0338274.1"/>
    <property type="molecule type" value="Genomic_DNA"/>
</dbReference>